<dbReference type="Proteomes" id="UP000830671">
    <property type="component" value="Chromosome 2"/>
</dbReference>
<feature type="compositionally biased region" description="Basic residues" evidence="3">
    <location>
        <begin position="11"/>
        <end position="20"/>
    </location>
</feature>
<name>A0A9Q8SKI7_9PEZI</name>
<keyword evidence="2" id="KW-0539">Nucleus</keyword>
<dbReference type="KEGG" id="clup:CLUP02_04548"/>
<dbReference type="Pfam" id="PF04082">
    <property type="entry name" value="Fungal_trans"/>
    <property type="match status" value="1"/>
</dbReference>
<dbReference type="RefSeq" id="XP_049140702.1">
    <property type="nucleotide sequence ID" value="XM_049283559.1"/>
</dbReference>
<dbReference type="CDD" id="cd00067">
    <property type="entry name" value="GAL4"/>
    <property type="match status" value="1"/>
</dbReference>
<dbReference type="GO" id="GO:0008270">
    <property type="term" value="F:zinc ion binding"/>
    <property type="evidence" value="ECO:0007669"/>
    <property type="project" value="InterPro"/>
</dbReference>
<evidence type="ECO:0000256" key="1">
    <source>
        <dbReference type="ARBA" id="ARBA00022723"/>
    </source>
</evidence>
<dbReference type="SMART" id="SM00066">
    <property type="entry name" value="GAL4"/>
    <property type="match status" value="1"/>
</dbReference>
<feature type="domain" description="Zn(2)-C6 fungal-type" evidence="4">
    <location>
        <begin position="26"/>
        <end position="56"/>
    </location>
</feature>
<evidence type="ECO:0000256" key="2">
    <source>
        <dbReference type="ARBA" id="ARBA00023242"/>
    </source>
</evidence>
<dbReference type="GeneID" id="73338569"/>
<protein>
    <submittedName>
        <fullName evidence="5">C6 zinc finger domain-containing protein</fullName>
    </submittedName>
</protein>
<reference evidence="5" key="1">
    <citation type="journal article" date="2021" name="Mol. Plant Microbe Interact.">
        <title>Complete Genome Sequence of the Plant-Pathogenic Fungus Colletotrichum lupini.</title>
        <authorList>
            <person name="Baroncelli R."/>
            <person name="Pensec F."/>
            <person name="Da Lio D."/>
            <person name="Boufleur T."/>
            <person name="Vicente I."/>
            <person name="Sarrocco S."/>
            <person name="Picot A."/>
            <person name="Baraldi E."/>
            <person name="Sukno S."/>
            <person name="Thon M."/>
            <person name="Le Floch G."/>
        </authorList>
    </citation>
    <scope>NUCLEOTIDE SEQUENCE</scope>
    <source>
        <strain evidence="5">IMI 504893</strain>
    </source>
</reference>
<keyword evidence="6" id="KW-1185">Reference proteome</keyword>
<dbReference type="Pfam" id="PF00172">
    <property type="entry name" value="Zn_clus"/>
    <property type="match status" value="1"/>
</dbReference>
<dbReference type="InterPro" id="IPR007219">
    <property type="entry name" value="XnlR_reg_dom"/>
</dbReference>
<dbReference type="GO" id="GO:0000981">
    <property type="term" value="F:DNA-binding transcription factor activity, RNA polymerase II-specific"/>
    <property type="evidence" value="ECO:0007669"/>
    <property type="project" value="InterPro"/>
</dbReference>
<organism evidence="5 6">
    <name type="scientific">Colletotrichum lupini</name>
    <dbReference type="NCBI Taxonomy" id="145971"/>
    <lineage>
        <taxon>Eukaryota</taxon>
        <taxon>Fungi</taxon>
        <taxon>Dikarya</taxon>
        <taxon>Ascomycota</taxon>
        <taxon>Pezizomycotina</taxon>
        <taxon>Sordariomycetes</taxon>
        <taxon>Hypocreomycetidae</taxon>
        <taxon>Glomerellales</taxon>
        <taxon>Glomerellaceae</taxon>
        <taxon>Colletotrichum</taxon>
        <taxon>Colletotrichum acutatum species complex</taxon>
    </lineage>
</organism>
<dbReference type="PANTHER" id="PTHR47785">
    <property type="entry name" value="ZN(II)2CYS6 TRANSCRIPTION FACTOR (EUROFUNG)-RELATED-RELATED"/>
    <property type="match status" value="1"/>
</dbReference>
<dbReference type="CDD" id="cd12148">
    <property type="entry name" value="fungal_TF_MHR"/>
    <property type="match status" value="1"/>
</dbReference>
<evidence type="ECO:0000313" key="5">
    <source>
        <dbReference type="EMBL" id="UQC79069.1"/>
    </source>
</evidence>
<dbReference type="GO" id="GO:0003677">
    <property type="term" value="F:DNA binding"/>
    <property type="evidence" value="ECO:0007669"/>
    <property type="project" value="InterPro"/>
</dbReference>
<dbReference type="Gene3D" id="4.10.240.10">
    <property type="entry name" value="Zn(2)-C6 fungal-type DNA-binding domain"/>
    <property type="match status" value="1"/>
</dbReference>
<feature type="compositionally biased region" description="Basic and acidic residues" evidence="3">
    <location>
        <begin position="1"/>
        <end position="10"/>
    </location>
</feature>
<dbReference type="AlphaFoldDB" id="A0A9Q8SKI7"/>
<dbReference type="GO" id="GO:0006351">
    <property type="term" value="P:DNA-templated transcription"/>
    <property type="evidence" value="ECO:0007669"/>
    <property type="project" value="InterPro"/>
</dbReference>
<keyword evidence="1" id="KW-0479">Metal-binding</keyword>
<proteinExistence type="predicted"/>
<evidence type="ECO:0000256" key="3">
    <source>
        <dbReference type="SAM" id="MobiDB-lite"/>
    </source>
</evidence>
<feature type="region of interest" description="Disordered" evidence="3">
    <location>
        <begin position="1"/>
        <end position="20"/>
    </location>
</feature>
<dbReference type="PROSITE" id="PS00463">
    <property type="entry name" value="ZN2_CY6_FUNGAL_1"/>
    <property type="match status" value="1"/>
</dbReference>
<dbReference type="InterPro" id="IPR001138">
    <property type="entry name" value="Zn2Cys6_DnaBD"/>
</dbReference>
<dbReference type="PANTHER" id="PTHR47785:SF7">
    <property type="entry name" value="ZN(II)2CYS6 TRANSCRIPTION FACTOR (EUROFUNG)"/>
    <property type="match status" value="1"/>
</dbReference>
<sequence length="567" mass="63858">MSNSHAETRASSRKRPAYPRKRAAQACLTCRQRRTKCDNEKPACNSCKKLGIDCVYHEFEKASFDAASLAILRRLDELESVVKGSRPLPAAPQPCLDFASSLSSSPFPTTDIDWINSFEVRYVNCEVILNWPVWKAADLHYSSQDSPPAIPPGIDSVSRPLLVSDVDVQDASRLLGIFLSIYHIFNPVLDIPTIEEHVKSTSLNGFGWDAASCLVLLILALGTTVDHDNIHTHTSLSVRQNENFSRAEAFFVAAQRRMGLLLSSSGIAEAQCFFLAGVYLMTTMRPADAWKMFTRALSSCHTFQLSCRDASPGGIRLQQTIHWACFKSELEVRLELGIIKTSAWDLRYPDLFPDPPESIQTQGEPAWYFYLAEIALRRLNNRILSTTCLDSQDTGNVADKVAMTLEFERQAHSWARSLPPSLRPAIDDSSDVTFDFDENGQLRFILSGHLIDCLELMYWPYIYAAVHGRLGDDRDSHMLASRGLDFCVRRININKTGFFHRHHGTWLMLQSCTRSALVLIAAAYGGLHDKLPHDWKASVEDVVNLLKHWVDEVPDFRRMIEILASHE</sequence>
<evidence type="ECO:0000259" key="4">
    <source>
        <dbReference type="PROSITE" id="PS50048"/>
    </source>
</evidence>
<accession>A0A9Q8SKI7</accession>
<dbReference type="PROSITE" id="PS50048">
    <property type="entry name" value="ZN2_CY6_FUNGAL_2"/>
    <property type="match status" value="1"/>
</dbReference>
<gene>
    <name evidence="5" type="ORF">CLUP02_04548</name>
</gene>
<dbReference type="SUPFAM" id="SSF57701">
    <property type="entry name" value="Zn2/Cys6 DNA-binding domain"/>
    <property type="match status" value="1"/>
</dbReference>
<dbReference type="InterPro" id="IPR053181">
    <property type="entry name" value="EcdB-like_regulator"/>
</dbReference>
<dbReference type="InterPro" id="IPR036864">
    <property type="entry name" value="Zn2-C6_fun-type_DNA-bd_sf"/>
</dbReference>
<dbReference type="EMBL" id="CP019474">
    <property type="protein sequence ID" value="UQC79069.1"/>
    <property type="molecule type" value="Genomic_DNA"/>
</dbReference>
<evidence type="ECO:0000313" key="6">
    <source>
        <dbReference type="Proteomes" id="UP000830671"/>
    </source>
</evidence>